<keyword evidence="2" id="KW-1185">Reference proteome</keyword>
<gene>
    <name evidence="1" type="ORF">MG293_018058</name>
</gene>
<evidence type="ECO:0000313" key="1">
    <source>
        <dbReference type="EMBL" id="KAI4531544.1"/>
    </source>
</evidence>
<protein>
    <submittedName>
        <fullName evidence="1">Uncharacterized protein</fullName>
    </submittedName>
</protein>
<name>A0AAD4TSN3_OVIAM</name>
<dbReference type="EMBL" id="JAKZEL010000023">
    <property type="protein sequence ID" value="KAI4531544.1"/>
    <property type="molecule type" value="Genomic_DNA"/>
</dbReference>
<evidence type="ECO:0000313" key="2">
    <source>
        <dbReference type="Proteomes" id="UP001214576"/>
    </source>
</evidence>
<proteinExistence type="predicted"/>
<dbReference type="Proteomes" id="UP001214576">
    <property type="component" value="Unassembled WGS sequence"/>
</dbReference>
<sequence>MTYTSFRKLIQLKPKSKKISTGRKPHDLAQLEMLQTPQHKLLPGRPRRGRSRSSEAVLRVCPVSSVLRRLNDRRGDVPTCGPALRIHQVLPHPHCLDEGQMGMWLPQDICPPQFLPFEIPASHLQWPESCRVVWLL</sequence>
<comment type="caution">
    <text evidence="1">The sequence shown here is derived from an EMBL/GenBank/DDBJ whole genome shotgun (WGS) entry which is preliminary data.</text>
</comment>
<dbReference type="AlphaFoldDB" id="A0AAD4TSN3"/>
<organism evidence="1 2">
    <name type="scientific">Ovis ammon polii</name>
    <dbReference type="NCBI Taxonomy" id="230172"/>
    <lineage>
        <taxon>Eukaryota</taxon>
        <taxon>Metazoa</taxon>
        <taxon>Chordata</taxon>
        <taxon>Craniata</taxon>
        <taxon>Vertebrata</taxon>
        <taxon>Euteleostomi</taxon>
        <taxon>Mammalia</taxon>
        <taxon>Eutheria</taxon>
        <taxon>Laurasiatheria</taxon>
        <taxon>Artiodactyla</taxon>
        <taxon>Ruminantia</taxon>
        <taxon>Pecora</taxon>
        <taxon>Bovidae</taxon>
        <taxon>Caprinae</taxon>
        <taxon>Ovis</taxon>
    </lineage>
</organism>
<reference evidence="1" key="1">
    <citation type="submission" date="2022-03" db="EMBL/GenBank/DDBJ databases">
        <title>Genomic analyses of argali, domestic sheep and their hybrids provide insights into chromosomal evolution, heterosis and genetic basis of agronomic traits.</title>
        <authorList>
            <person name="Li M."/>
        </authorList>
    </citation>
    <scope>NUCLEOTIDE SEQUENCE</scope>
    <source>
        <strain evidence="1">CAU-MHL-2022a</strain>
        <tissue evidence="1">Skin</tissue>
    </source>
</reference>
<accession>A0AAD4TSN3</accession>